<reference evidence="2 3" key="1">
    <citation type="journal article" date="2014" name="Int. J. Syst. Evol. Microbiol.">
        <title>Complete genome sequence of Corynebacterium casei LMG S-19264T (=DSM 44701T), isolated from a smear-ripened cheese.</title>
        <authorList>
            <consortium name="US DOE Joint Genome Institute (JGI-PGF)"/>
            <person name="Walter F."/>
            <person name="Albersmeier A."/>
            <person name="Kalinowski J."/>
            <person name="Ruckert C."/>
        </authorList>
    </citation>
    <scope>NUCLEOTIDE SEQUENCE [LARGE SCALE GENOMIC DNA]</scope>
    <source>
        <strain evidence="2 3">KCTC 23968</strain>
    </source>
</reference>
<feature type="domain" description="Co-chaperone DjlA N-terminal" evidence="1">
    <location>
        <begin position="69"/>
        <end position="180"/>
    </location>
</feature>
<dbReference type="CDD" id="cd07177">
    <property type="entry name" value="terB_like"/>
    <property type="match status" value="1"/>
</dbReference>
<dbReference type="InterPro" id="IPR029024">
    <property type="entry name" value="TerB-like"/>
</dbReference>
<dbReference type="RefSeq" id="WP_189585834.1">
    <property type="nucleotide sequence ID" value="NZ_BMYV01000002.1"/>
</dbReference>
<dbReference type="Pfam" id="PF05099">
    <property type="entry name" value="TerB"/>
    <property type="match status" value="1"/>
</dbReference>
<evidence type="ECO:0000313" key="2">
    <source>
        <dbReference type="EMBL" id="GGX71786.1"/>
    </source>
</evidence>
<proteinExistence type="predicted"/>
<comment type="caution">
    <text evidence="2">The sequence shown here is derived from an EMBL/GenBank/DDBJ whole genome shotgun (WGS) entry which is preliminary data.</text>
</comment>
<dbReference type="AlphaFoldDB" id="A0A918NHW5"/>
<keyword evidence="3" id="KW-1185">Reference proteome</keyword>
<dbReference type="SUPFAM" id="SSF158682">
    <property type="entry name" value="TerB-like"/>
    <property type="match status" value="1"/>
</dbReference>
<protein>
    <recommendedName>
        <fullName evidence="1">Co-chaperone DjlA N-terminal domain-containing protein</fullName>
    </recommendedName>
</protein>
<gene>
    <name evidence="2" type="ORF">GCM10011309_22510</name>
</gene>
<sequence>MHILLGFFALVGTALFWALRLSANRQNIGDAANTVRGAAIQAKNMPRKRKFRKAYNKGGFELIETPVEAATVLMIMMARAGESRRIDDKSRDVIEAQLSTNMQLSEDDADGLVRQMDGLTHDIVLPETSLTPMSRILRETITKDDARDLAEMLVQVASAESAPDINQKEFLRRFREGFDLN</sequence>
<dbReference type="EMBL" id="BMYV01000002">
    <property type="protein sequence ID" value="GGX71786.1"/>
    <property type="molecule type" value="Genomic_DNA"/>
</dbReference>
<dbReference type="Proteomes" id="UP000600865">
    <property type="component" value="Unassembled WGS sequence"/>
</dbReference>
<dbReference type="InterPro" id="IPR007791">
    <property type="entry name" value="DjlA_N"/>
</dbReference>
<name>A0A918NHW5_9PROT</name>
<organism evidence="2 3">
    <name type="scientific">Litorimonas cladophorae</name>
    <dbReference type="NCBI Taxonomy" id="1220491"/>
    <lineage>
        <taxon>Bacteria</taxon>
        <taxon>Pseudomonadati</taxon>
        <taxon>Pseudomonadota</taxon>
        <taxon>Alphaproteobacteria</taxon>
        <taxon>Maricaulales</taxon>
        <taxon>Robiginitomaculaceae</taxon>
    </lineage>
</organism>
<evidence type="ECO:0000313" key="3">
    <source>
        <dbReference type="Proteomes" id="UP000600865"/>
    </source>
</evidence>
<accession>A0A918NHW5</accession>
<evidence type="ECO:0000259" key="1">
    <source>
        <dbReference type="Pfam" id="PF05099"/>
    </source>
</evidence>